<protein>
    <submittedName>
        <fullName evidence="6">TetR family transcriptional regulator</fullName>
    </submittedName>
</protein>
<keyword evidence="1" id="KW-0805">Transcription regulation</keyword>
<evidence type="ECO:0000256" key="2">
    <source>
        <dbReference type="ARBA" id="ARBA00023125"/>
    </source>
</evidence>
<evidence type="ECO:0000256" key="3">
    <source>
        <dbReference type="ARBA" id="ARBA00023163"/>
    </source>
</evidence>
<evidence type="ECO:0000256" key="4">
    <source>
        <dbReference type="PROSITE-ProRule" id="PRU00335"/>
    </source>
</evidence>
<proteinExistence type="predicted"/>
<gene>
    <name evidence="6" type="ORF">GCM10010517_60630</name>
</gene>
<dbReference type="Pfam" id="PF00440">
    <property type="entry name" value="TetR_N"/>
    <property type="match status" value="1"/>
</dbReference>
<keyword evidence="3" id="KW-0804">Transcription</keyword>
<evidence type="ECO:0000256" key="1">
    <source>
        <dbReference type="ARBA" id="ARBA00023015"/>
    </source>
</evidence>
<dbReference type="Proteomes" id="UP001500831">
    <property type="component" value="Unassembled WGS sequence"/>
</dbReference>
<evidence type="ECO:0000313" key="7">
    <source>
        <dbReference type="Proteomes" id="UP001500831"/>
    </source>
</evidence>
<dbReference type="PANTHER" id="PTHR30055">
    <property type="entry name" value="HTH-TYPE TRANSCRIPTIONAL REGULATOR RUTR"/>
    <property type="match status" value="1"/>
</dbReference>
<keyword evidence="7" id="KW-1185">Reference proteome</keyword>
<accession>A0ABP6ILC4</accession>
<dbReference type="RefSeq" id="WP_344978702.1">
    <property type="nucleotide sequence ID" value="NZ_BAAAVI010000056.1"/>
</dbReference>
<dbReference type="InterPro" id="IPR001647">
    <property type="entry name" value="HTH_TetR"/>
</dbReference>
<keyword evidence="2 4" id="KW-0238">DNA-binding</keyword>
<evidence type="ECO:0000259" key="5">
    <source>
        <dbReference type="PROSITE" id="PS50977"/>
    </source>
</evidence>
<dbReference type="InterPro" id="IPR009057">
    <property type="entry name" value="Homeodomain-like_sf"/>
</dbReference>
<dbReference type="Gene3D" id="1.10.357.10">
    <property type="entry name" value="Tetracycline Repressor, domain 2"/>
    <property type="match status" value="1"/>
</dbReference>
<reference evidence="7" key="1">
    <citation type="journal article" date="2019" name="Int. J. Syst. Evol. Microbiol.">
        <title>The Global Catalogue of Microorganisms (GCM) 10K type strain sequencing project: providing services to taxonomists for standard genome sequencing and annotation.</title>
        <authorList>
            <consortium name="The Broad Institute Genomics Platform"/>
            <consortium name="The Broad Institute Genome Sequencing Center for Infectious Disease"/>
            <person name="Wu L."/>
            <person name="Ma J."/>
        </authorList>
    </citation>
    <scope>NUCLEOTIDE SEQUENCE [LARGE SCALE GENOMIC DNA]</scope>
    <source>
        <strain evidence="7">JCM 6242</strain>
    </source>
</reference>
<sequence length="218" mass="23558">MVSAAGKAARAQETREAILDAAERLFAEHGVGEVSNRQISEAAGQANHFAVGYHFGTKADLVRAIVRRYTADLEERRLRLLAEIGDSGDLRDWISCLVRPATDHLDALGVPSRRAQCMAQINTVPAMRQIVIEESAATPSMRASLVGMLRLLPDVPAAVRRERADMSRLLLVHALAERERALNEGGPAAPTTWAATATGLIDALVGLWTAAVSDEWTT</sequence>
<dbReference type="SUPFAM" id="SSF46689">
    <property type="entry name" value="Homeodomain-like"/>
    <property type="match status" value="1"/>
</dbReference>
<dbReference type="InterPro" id="IPR050109">
    <property type="entry name" value="HTH-type_TetR-like_transc_reg"/>
</dbReference>
<evidence type="ECO:0000313" key="6">
    <source>
        <dbReference type="EMBL" id="GAA2895777.1"/>
    </source>
</evidence>
<dbReference type="PANTHER" id="PTHR30055:SF234">
    <property type="entry name" value="HTH-TYPE TRANSCRIPTIONAL REGULATOR BETI"/>
    <property type="match status" value="1"/>
</dbReference>
<name>A0ABP6ILC4_9ACTN</name>
<organism evidence="6 7">
    <name type="scientific">Streptosporangium fragile</name>
    <dbReference type="NCBI Taxonomy" id="46186"/>
    <lineage>
        <taxon>Bacteria</taxon>
        <taxon>Bacillati</taxon>
        <taxon>Actinomycetota</taxon>
        <taxon>Actinomycetes</taxon>
        <taxon>Streptosporangiales</taxon>
        <taxon>Streptosporangiaceae</taxon>
        <taxon>Streptosporangium</taxon>
    </lineage>
</organism>
<comment type="caution">
    <text evidence="6">The sequence shown here is derived from an EMBL/GenBank/DDBJ whole genome shotgun (WGS) entry which is preliminary data.</text>
</comment>
<dbReference type="EMBL" id="BAAAVI010000056">
    <property type="protein sequence ID" value="GAA2895777.1"/>
    <property type="molecule type" value="Genomic_DNA"/>
</dbReference>
<feature type="domain" description="HTH tetR-type" evidence="5">
    <location>
        <begin position="12"/>
        <end position="73"/>
    </location>
</feature>
<feature type="DNA-binding region" description="H-T-H motif" evidence="4">
    <location>
        <begin position="36"/>
        <end position="55"/>
    </location>
</feature>
<dbReference type="PROSITE" id="PS50977">
    <property type="entry name" value="HTH_TETR_2"/>
    <property type="match status" value="1"/>
</dbReference>